<dbReference type="InterPro" id="IPR006598">
    <property type="entry name" value="CAP10"/>
</dbReference>
<evidence type="ECO:0000313" key="2">
    <source>
        <dbReference type="EMBL" id="KAK4497815.1"/>
    </source>
</evidence>
<feature type="domain" description="Glycosyl transferase CAP10" evidence="1">
    <location>
        <begin position="165"/>
        <end position="396"/>
    </location>
</feature>
<keyword evidence="3" id="KW-1185">Reference proteome</keyword>
<dbReference type="Pfam" id="PF05686">
    <property type="entry name" value="Glyco_transf_90"/>
    <property type="match status" value="1"/>
</dbReference>
<dbReference type="Proteomes" id="UP001305779">
    <property type="component" value="Unassembled WGS sequence"/>
</dbReference>
<dbReference type="EMBL" id="JAXOVC010000008">
    <property type="protein sequence ID" value="KAK4497815.1"/>
    <property type="molecule type" value="Genomic_DNA"/>
</dbReference>
<proteinExistence type="predicted"/>
<evidence type="ECO:0000313" key="3">
    <source>
        <dbReference type="Proteomes" id="UP001305779"/>
    </source>
</evidence>
<dbReference type="PANTHER" id="PTHR12203">
    <property type="entry name" value="KDEL LYS-ASP-GLU-LEU CONTAINING - RELATED"/>
    <property type="match status" value="1"/>
</dbReference>
<dbReference type="SMART" id="SM00672">
    <property type="entry name" value="CAP10"/>
    <property type="match status" value="1"/>
</dbReference>
<organism evidence="2 3">
    <name type="scientific">Zasmidium cellare</name>
    <name type="common">Wine cellar mold</name>
    <name type="synonym">Racodium cellare</name>
    <dbReference type="NCBI Taxonomy" id="395010"/>
    <lineage>
        <taxon>Eukaryota</taxon>
        <taxon>Fungi</taxon>
        <taxon>Dikarya</taxon>
        <taxon>Ascomycota</taxon>
        <taxon>Pezizomycotina</taxon>
        <taxon>Dothideomycetes</taxon>
        <taxon>Dothideomycetidae</taxon>
        <taxon>Mycosphaerellales</taxon>
        <taxon>Mycosphaerellaceae</taxon>
        <taxon>Zasmidium</taxon>
    </lineage>
</organism>
<dbReference type="PANTHER" id="PTHR12203:SF107">
    <property type="entry name" value="GLYCOSYL TRANSFERASE CAP10 DOMAIN-CONTAINING PROTEIN"/>
    <property type="match status" value="1"/>
</dbReference>
<evidence type="ECO:0000259" key="1">
    <source>
        <dbReference type="SMART" id="SM00672"/>
    </source>
</evidence>
<protein>
    <recommendedName>
        <fullName evidence="1">Glycosyl transferase CAP10 domain-containing protein</fullName>
    </recommendedName>
</protein>
<comment type="caution">
    <text evidence="2">The sequence shown here is derived from an EMBL/GenBank/DDBJ whole genome shotgun (WGS) entry which is preliminary data.</text>
</comment>
<name>A0ABR0E9A3_ZASCE</name>
<sequence>MAVTGNRESWLSWRRGCFLLIGILVLTFLFSAAPHKASIPLLQGPGHSSSKPATSPSFSFGTATADNEAIDGLTDAQCAAEFPDLFADIDRAVAYWNGKSHTITDKETDISDSRAAIRILIHENELRILESKQSVDRMKAAPDRALGTLHLIQRALDASMAAGERLPTVEVTLNFQDGVDPGETHSFWTFARHVEKESHQRLWLMPNFDFWYYEHTGTFSDAKRDAMQRDAAFTSKIQQAVWRGNPDFNPELRGALVEVARGKDWADVGSVHEVERWMTVDEFCKYAMTIHTEGVTYSGRLKFLMNCQSLLIVHELDYETHYSHLLVKEGPEQNYVSVKRDWSDLEAKVTWYLDHPQEAEKIIANSLETFRSRYTTRAATSCYIRRLIQSYGEVAWTPETHVPMKDGEGVRLRGYAYEKFMDRPEDADFEEME</sequence>
<accession>A0ABR0E9A3</accession>
<gene>
    <name evidence="2" type="ORF">PRZ48_010469</name>
</gene>
<dbReference type="InterPro" id="IPR051091">
    <property type="entry name" value="O-Glucosyltr/Glycosyltrsf_90"/>
</dbReference>
<reference evidence="2 3" key="1">
    <citation type="journal article" date="2023" name="G3 (Bethesda)">
        <title>A chromosome-level genome assembly of Zasmidium syzygii isolated from banana leaves.</title>
        <authorList>
            <person name="van Westerhoven A.C."/>
            <person name="Mehrabi R."/>
            <person name="Talebi R."/>
            <person name="Steentjes M.B.F."/>
            <person name="Corcolon B."/>
            <person name="Chong P.A."/>
            <person name="Kema G.H.J."/>
            <person name="Seidl M.F."/>
        </authorList>
    </citation>
    <scope>NUCLEOTIDE SEQUENCE [LARGE SCALE GENOMIC DNA]</scope>
    <source>
        <strain evidence="2 3">P124</strain>
    </source>
</reference>